<comment type="caution">
    <text evidence="2">The sequence shown here is derived from an EMBL/GenBank/DDBJ whole genome shotgun (WGS) entry which is preliminary data.</text>
</comment>
<gene>
    <name evidence="2" type="ORF">FHX81_5891</name>
</gene>
<sequence>MTAIILALAVVALTVYGVERNHRRQPGPGSRLAGSTNTEDRDLSRVTADVRASAAHAPAARAAHRGEVTPLRSMRPARSA</sequence>
<dbReference type="RefSeq" id="WP_141981251.1">
    <property type="nucleotide sequence ID" value="NZ_VFPP01000001.1"/>
</dbReference>
<dbReference type="Proteomes" id="UP000316628">
    <property type="component" value="Unassembled WGS sequence"/>
</dbReference>
<evidence type="ECO:0000256" key="1">
    <source>
        <dbReference type="SAM" id="MobiDB-lite"/>
    </source>
</evidence>
<accession>A0A543JKV7</accession>
<dbReference type="OrthoDB" id="3701174at2"/>
<organism evidence="2 3">
    <name type="scientific">Saccharothrix saharensis</name>
    <dbReference type="NCBI Taxonomy" id="571190"/>
    <lineage>
        <taxon>Bacteria</taxon>
        <taxon>Bacillati</taxon>
        <taxon>Actinomycetota</taxon>
        <taxon>Actinomycetes</taxon>
        <taxon>Pseudonocardiales</taxon>
        <taxon>Pseudonocardiaceae</taxon>
        <taxon>Saccharothrix</taxon>
    </lineage>
</organism>
<dbReference type="EMBL" id="VFPP01000001">
    <property type="protein sequence ID" value="TQM83466.1"/>
    <property type="molecule type" value="Genomic_DNA"/>
</dbReference>
<proteinExistence type="predicted"/>
<feature type="region of interest" description="Disordered" evidence="1">
    <location>
        <begin position="18"/>
        <end position="80"/>
    </location>
</feature>
<name>A0A543JKV7_9PSEU</name>
<protein>
    <submittedName>
        <fullName evidence="2">Uncharacterized protein</fullName>
    </submittedName>
</protein>
<evidence type="ECO:0000313" key="3">
    <source>
        <dbReference type="Proteomes" id="UP000316628"/>
    </source>
</evidence>
<reference evidence="2 3" key="1">
    <citation type="submission" date="2019-06" db="EMBL/GenBank/DDBJ databases">
        <title>Sequencing the genomes of 1000 actinobacteria strains.</title>
        <authorList>
            <person name="Klenk H.-P."/>
        </authorList>
    </citation>
    <scope>NUCLEOTIDE SEQUENCE [LARGE SCALE GENOMIC DNA]</scope>
    <source>
        <strain evidence="2 3">DSM 45456</strain>
    </source>
</reference>
<dbReference type="AlphaFoldDB" id="A0A543JKV7"/>
<evidence type="ECO:0000313" key="2">
    <source>
        <dbReference type="EMBL" id="TQM83466.1"/>
    </source>
</evidence>
<keyword evidence="3" id="KW-1185">Reference proteome</keyword>
<feature type="compositionally biased region" description="Low complexity" evidence="1">
    <location>
        <begin position="51"/>
        <end position="61"/>
    </location>
</feature>